<evidence type="ECO:0000313" key="11">
    <source>
        <dbReference type="Proteomes" id="UP001165063"/>
    </source>
</evidence>
<dbReference type="Gene3D" id="1.10.240.10">
    <property type="entry name" value="Tyrosyl-Transfer RNA Synthetase"/>
    <property type="match status" value="1"/>
</dbReference>
<proteinExistence type="inferred from homology"/>
<comment type="caution">
    <text evidence="10">The sequence shown here is derived from an EMBL/GenBank/DDBJ whole genome shotgun (WGS) entry which is preliminary data.</text>
</comment>
<evidence type="ECO:0000256" key="3">
    <source>
        <dbReference type="ARBA" id="ARBA00022741"/>
    </source>
</evidence>
<dbReference type="AlphaFoldDB" id="A0A9W7DIK1"/>
<protein>
    <recommendedName>
        <fullName evidence="1 9">Tyrosine--tRNA ligase</fullName>
        <ecNumber evidence="1 9">6.1.1.1</ecNumber>
    </recommendedName>
    <alternativeName>
        <fullName evidence="7 9">Tyrosyl-tRNA synthetase</fullName>
    </alternativeName>
</protein>
<evidence type="ECO:0000313" key="10">
    <source>
        <dbReference type="EMBL" id="GMG40189.1"/>
    </source>
</evidence>
<dbReference type="Gene3D" id="3.40.50.620">
    <property type="entry name" value="HUPs"/>
    <property type="match status" value="1"/>
</dbReference>
<evidence type="ECO:0000256" key="1">
    <source>
        <dbReference type="ARBA" id="ARBA00013160"/>
    </source>
</evidence>
<dbReference type="InterPro" id="IPR036986">
    <property type="entry name" value="S4_RNA-bd_sf"/>
</dbReference>
<dbReference type="GO" id="GO:0005829">
    <property type="term" value="C:cytosol"/>
    <property type="evidence" value="ECO:0007669"/>
    <property type="project" value="TreeGrafter"/>
</dbReference>
<dbReference type="InterPro" id="IPR002307">
    <property type="entry name" value="Tyr-tRNA-ligase"/>
</dbReference>
<dbReference type="PRINTS" id="PR01040">
    <property type="entry name" value="TRNASYNTHTYR"/>
</dbReference>
<evidence type="ECO:0000256" key="6">
    <source>
        <dbReference type="ARBA" id="ARBA00023146"/>
    </source>
</evidence>
<dbReference type="PROSITE" id="PS00178">
    <property type="entry name" value="AA_TRNA_LIGASE_I"/>
    <property type="match status" value="1"/>
</dbReference>
<dbReference type="PANTHER" id="PTHR11766:SF0">
    <property type="entry name" value="TYROSINE--TRNA LIGASE, MITOCHONDRIAL"/>
    <property type="match status" value="1"/>
</dbReference>
<dbReference type="PANTHER" id="PTHR11766">
    <property type="entry name" value="TYROSYL-TRNA SYNTHETASE"/>
    <property type="match status" value="1"/>
</dbReference>
<dbReference type="CDD" id="cd00805">
    <property type="entry name" value="TyrRS_core"/>
    <property type="match status" value="1"/>
</dbReference>
<keyword evidence="4 9" id="KW-0067">ATP-binding</keyword>
<reference evidence="10" key="1">
    <citation type="submission" date="2023-04" db="EMBL/GenBank/DDBJ databases">
        <title>Ambrosiozyma monospora NBRC 1965.</title>
        <authorList>
            <person name="Ichikawa N."/>
            <person name="Sato H."/>
            <person name="Tonouchi N."/>
        </authorList>
    </citation>
    <scope>NUCLEOTIDE SEQUENCE</scope>
    <source>
        <strain evidence="10">NBRC 1965</strain>
    </source>
</reference>
<evidence type="ECO:0000256" key="7">
    <source>
        <dbReference type="ARBA" id="ARBA00033323"/>
    </source>
</evidence>
<keyword evidence="11" id="KW-1185">Reference proteome</keyword>
<dbReference type="Proteomes" id="UP001165063">
    <property type="component" value="Unassembled WGS sequence"/>
</dbReference>
<organism evidence="10 11">
    <name type="scientific">Ambrosiozyma monospora</name>
    <name type="common">Yeast</name>
    <name type="synonym">Endomycopsis monosporus</name>
    <dbReference type="NCBI Taxonomy" id="43982"/>
    <lineage>
        <taxon>Eukaryota</taxon>
        <taxon>Fungi</taxon>
        <taxon>Dikarya</taxon>
        <taxon>Ascomycota</taxon>
        <taxon>Saccharomycotina</taxon>
        <taxon>Pichiomycetes</taxon>
        <taxon>Pichiales</taxon>
        <taxon>Pichiaceae</taxon>
        <taxon>Ambrosiozyma</taxon>
    </lineage>
</organism>
<dbReference type="InterPro" id="IPR024088">
    <property type="entry name" value="Tyr-tRNA-ligase_bac-type"/>
</dbReference>
<dbReference type="GO" id="GO:0004831">
    <property type="term" value="F:tyrosine-tRNA ligase activity"/>
    <property type="evidence" value="ECO:0007669"/>
    <property type="project" value="UniProtKB-EC"/>
</dbReference>
<sequence length="510" mass="57695">MLRSHTISRCICKSAKRHFSVSFIAKSTDVQQQLSTSVKNILTKYNIDISKEDFTKDLEEPLIQHLYKRDLIETCVNEDQLVEQLKSTTSKLGLYCGADPTAKSLHLGNLLPLMVLLHFNIRGHNVNPLIGGATGSVGDPSGRTTERDVMAQETRLTNVERISDQLVNFFKQGLSYSISRNPLIEFSQTGTQTLRNNFDWWKDIGMLDFLARYGRFIRVNQMLARDSVKSRLGSEQGLGFNEFTYQILQAFDFYHLNKNCGVDIQVGGNDQYGNIVAGVDLITRLKKQEGFNQDKECFGLTVPLLTTSNGVKFGKSAGNAVFISKELTPSYGIYQFMYNTTDEDVKRFLYKFSLLPTSLIDKVIAKHDANKKLRIGQKLLAIEMCDLIHGDGEGFNNFIISEVLFSKDSIDTFNADEILHAFKLQNMVTSIPRDEIEHTSVGNLLYDVSNGAKSKSEYRRMIKGGSVYVGNDKTTKFKSFEDPIDLEKHLIEEKLLLLRVGKQYHIIEIV</sequence>
<keyword evidence="3 9" id="KW-0547">Nucleotide-binding</keyword>
<dbReference type="OrthoDB" id="337870at2759"/>
<dbReference type="SUPFAM" id="SSF52374">
    <property type="entry name" value="Nucleotidylyl transferase"/>
    <property type="match status" value="1"/>
</dbReference>
<dbReference type="EC" id="6.1.1.1" evidence="1 9"/>
<accession>A0A9W7DIK1</accession>
<evidence type="ECO:0000256" key="2">
    <source>
        <dbReference type="ARBA" id="ARBA00022598"/>
    </source>
</evidence>
<dbReference type="NCBIfam" id="TIGR00234">
    <property type="entry name" value="tyrS"/>
    <property type="match status" value="1"/>
</dbReference>
<evidence type="ECO:0000256" key="5">
    <source>
        <dbReference type="ARBA" id="ARBA00022917"/>
    </source>
</evidence>
<gene>
    <name evidence="10" type="ORF">Amon01_000596600</name>
</gene>
<name>A0A9W7DIK1_AMBMO</name>
<keyword evidence="2 9" id="KW-0436">Ligase</keyword>
<dbReference type="InterPro" id="IPR002305">
    <property type="entry name" value="aa-tRNA-synth_Ic"/>
</dbReference>
<comment type="catalytic activity">
    <reaction evidence="8 9">
        <text>tRNA(Tyr) + L-tyrosine + ATP = L-tyrosyl-tRNA(Tyr) + AMP + diphosphate + H(+)</text>
        <dbReference type="Rhea" id="RHEA:10220"/>
        <dbReference type="Rhea" id="RHEA-COMP:9706"/>
        <dbReference type="Rhea" id="RHEA-COMP:9707"/>
        <dbReference type="ChEBI" id="CHEBI:15378"/>
        <dbReference type="ChEBI" id="CHEBI:30616"/>
        <dbReference type="ChEBI" id="CHEBI:33019"/>
        <dbReference type="ChEBI" id="CHEBI:58315"/>
        <dbReference type="ChEBI" id="CHEBI:78442"/>
        <dbReference type="ChEBI" id="CHEBI:78536"/>
        <dbReference type="ChEBI" id="CHEBI:456215"/>
        <dbReference type="EC" id="6.1.1.1"/>
    </reaction>
</comment>
<dbReference type="InterPro" id="IPR014729">
    <property type="entry name" value="Rossmann-like_a/b/a_fold"/>
</dbReference>
<comment type="similarity">
    <text evidence="9">Belongs to the class-I aminoacyl-tRNA synthetase family.</text>
</comment>
<dbReference type="GO" id="GO:0005524">
    <property type="term" value="F:ATP binding"/>
    <property type="evidence" value="ECO:0007669"/>
    <property type="project" value="UniProtKB-KW"/>
</dbReference>
<evidence type="ECO:0000256" key="8">
    <source>
        <dbReference type="ARBA" id="ARBA00048248"/>
    </source>
</evidence>
<dbReference type="EMBL" id="BSXU01003573">
    <property type="protein sequence ID" value="GMG40189.1"/>
    <property type="molecule type" value="Genomic_DNA"/>
</dbReference>
<evidence type="ECO:0000256" key="4">
    <source>
        <dbReference type="ARBA" id="ARBA00022840"/>
    </source>
</evidence>
<dbReference type="Gene3D" id="3.10.290.10">
    <property type="entry name" value="RNA-binding S4 domain"/>
    <property type="match status" value="1"/>
</dbReference>
<evidence type="ECO:0000256" key="9">
    <source>
        <dbReference type="RuleBase" id="RU361234"/>
    </source>
</evidence>
<dbReference type="GO" id="GO:0003723">
    <property type="term" value="F:RNA binding"/>
    <property type="evidence" value="ECO:0007669"/>
    <property type="project" value="InterPro"/>
</dbReference>
<dbReference type="SUPFAM" id="SSF55174">
    <property type="entry name" value="Alpha-L RNA-binding motif"/>
    <property type="match status" value="1"/>
</dbReference>
<keyword evidence="5 9" id="KW-0648">Protein biosynthesis</keyword>
<keyword evidence="6 9" id="KW-0030">Aminoacyl-tRNA synthetase</keyword>
<dbReference type="Pfam" id="PF00579">
    <property type="entry name" value="tRNA-synt_1b"/>
    <property type="match status" value="1"/>
</dbReference>
<dbReference type="GO" id="GO:0005739">
    <property type="term" value="C:mitochondrion"/>
    <property type="evidence" value="ECO:0007669"/>
    <property type="project" value="TreeGrafter"/>
</dbReference>
<dbReference type="InterPro" id="IPR001412">
    <property type="entry name" value="aa-tRNA-synth_I_CS"/>
</dbReference>
<dbReference type="GO" id="GO:0006437">
    <property type="term" value="P:tyrosyl-tRNA aminoacylation"/>
    <property type="evidence" value="ECO:0007669"/>
    <property type="project" value="InterPro"/>
</dbReference>